<dbReference type="InterPro" id="IPR002645">
    <property type="entry name" value="STAS_dom"/>
</dbReference>
<dbReference type="SUPFAM" id="SSF52091">
    <property type="entry name" value="SpoIIaa-like"/>
    <property type="match status" value="1"/>
</dbReference>
<dbReference type="InterPro" id="IPR052746">
    <property type="entry name" value="MlaB_ABC_Transporter"/>
</dbReference>
<dbReference type="Proteomes" id="UP000623250">
    <property type="component" value="Unassembled WGS sequence"/>
</dbReference>
<dbReference type="InterPro" id="IPR058548">
    <property type="entry name" value="MlaB-like_STAS"/>
</dbReference>
<dbReference type="InterPro" id="IPR036513">
    <property type="entry name" value="STAS_dom_sf"/>
</dbReference>
<dbReference type="PANTHER" id="PTHR35849">
    <property type="entry name" value="BLR2341 PROTEIN"/>
    <property type="match status" value="1"/>
</dbReference>
<proteinExistence type="predicted"/>
<accession>A0A8I1G7H4</accession>
<evidence type="ECO:0000259" key="1">
    <source>
        <dbReference type="PROSITE" id="PS50801"/>
    </source>
</evidence>
<feature type="domain" description="STAS" evidence="1">
    <location>
        <begin position="1"/>
        <end position="86"/>
    </location>
</feature>
<evidence type="ECO:0000313" key="3">
    <source>
        <dbReference type="Proteomes" id="UP000623250"/>
    </source>
</evidence>
<dbReference type="PROSITE" id="PS50801">
    <property type="entry name" value="STAS"/>
    <property type="match status" value="1"/>
</dbReference>
<organism evidence="2 3">
    <name type="scientific">Rhodomicrobium udaipurense</name>
    <dbReference type="NCBI Taxonomy" id="1202716"/>
    <lineage>
        <taxon>Bacteria</taxon>
        <taxon>Pseudomonadati</taxon>
        <taxon>Pseudomonadota</taxon>
        <taxon>Alphaproteobacteria</taxon>
        <taxon>Hyphomicrobiales</taxon>
        <taxon>Hyphomicrobiaceae</taxon>
        <taxon>Rhodomicrobium</taxon>
    </lineage>
</organism>
<dbReference type="Pfam" id="PF13466">
    <property type="entry name" value="STAS_2"/>
    <property type="match status" value="1"/>
</dbReference>
<keyword evidence="3" id="KW-1185">Reference proteome</keyword>
<dbReference type="RefSeq" id="WP_013420140.1">
    <property type="nucleotide sequence ID" value="NZ_JAEMUK010000002.1"/>
</dbReference>
<dbReference type="Gene3D" id="3.30.750.24">
    <property type="entry name" value="STAS domain"/>
    <property type="match status" value="1"/>
</dbReference>
<protein>
    <submittedName>
        <fullName evidence="2">STAS domain-containing protein</fullName>
    </submittedName>
</protein>
<comment type="caution">
    <text evidence="2">The sequence shown here is derived from an EMBL/GenBank/DDBJ whole genome shotgun (WGS) entry which is preliminary data.</text>
</comment>
<dbReference type="AlphaFoldDB" id="A0A8I1G7H4"/>
<sequence>MTSTDAKTLELPGTLDIRTVPELKESLVAMLAVSPDLRVIGSDVAIATTPGLQLLMSAACSAEKQGGSLVLVDPSQTLQAAFTDIGCSSLITDWSKADG</sequence>
<evidence type="ECO:0000313" key="2">
    <source>
        <dbReference type="EMBL" id="MBJ7541983.1"/>
    </source>
</evidence>
<dbReference type="EMBL" id="JAEMUK010000002">
    <property type="protein sequence ID" value="MBJ7541983.1"/>
    <property type="molecule type" value="Genomic_DNA"/>
</dbReference>
<dbReference type="PANTHER" id="PTHR35849:SF2">
    <property type="entry name" value="BLR2341 PROTEIN"/>
    <property type="match status" value="1"/>
</dbReference>
<gene>
    <name evidence="2" type="ORF">JDN41_00235</name>
</gene>
<reference evidence="2 3" key="1">
    <citation type="submission" date="2020-12" db="EMBL/GenBank/DDBJ databases">
        <title>Revised draft genomes of Rhodomicrobium vannielii ATCC 17100 and Rhodomicrobium udaipurense JA643.</title>
        <authorList>
            <person name="Conners E.M."/>
            <person name="Davenport E.J."/>
            <person name="Bose A."/>
        </authorList>
    </citation>
    <scope>NUCLEOTIDE SEQUENCE [LARGE SCALE GENOMIC DNA]</scope>
    <source>
        <strain evidence="2 3">JA643</strain>
    </source>
</reference>
<name>A0A8I1G7H4_9HYPH</name>